<evidence type="ECO:0008006" key="3">
    <source>
        <dbReference type="Google" id="ProtNLM"/>
    </source>
</evidence>
<organism evidence="1 2">
    <name type="scientific">Stigmatella aurantiaca</name>
    <dbReference type="NCBI Taxonomy" id="41"/>
    <lineage>
        <taxon>Bacteria</taxon>
        <taxon>Pseudomonadati</taxon>
        <taxon>Myxococcota</taxon>
        <taxon>Myxococcia</taxon>
        <taxon>Myxococcales</taxon>
        <taxon>Cystobacterineae</taxon>
        <taxon>Archangiaceae</taxon>
        <taxon>Stigmatella</taxon>
    </lineage>
</organism>
<reference evidence="2" key="1">
    <citation type="submission" date="2016-10" db="EMBL/GenBank/DDBJ databases">
        <authorList>
            <person name="Varghese N."/>
            <person name="Submissions S."/>
        </authorList>
    </citation>
    <scope>NUCLEOTIDE SEQUENCE [LARGE SCALE GENOMIC DNA]</scope>
    <source>
        <strain evidence="2">DSM 17044</strain>
    </source>
</reference>
<accession>A0A1H7ZTD9</accession>
<dbReference type="RefSeq" id="WP_075009775.1">
    <property type="nucleotide sequence ID" value="NZ_FOAP01000019.1"/>
</dbReference>
<dbReference type="AlphaFoldDB" id="A0A1H7ZTD9"/>
<sequence length="169" mass="18126">MRLHNALLMSVLFATACGPEAEPVPDETGTQAGALSSASITFWEGNFCGADQVGSYPYNTAATIIPNSGGSGWSNDEARSMKLFQVPAGTVIRVYNSSSGSHGDDWAEIVVNQYAEQLCVTSFEVSGTPNPYYSLRYCDMGGLDGKVSQVRAQPYAFVGDSCSGTWRYY</sequence>
<protein>
    <recommendedName>
        <fullName evidence="3">Lipoprotein</fullName>
    </recommendedName>
</protein>
<name>A0A1H7ZTD9_STIAU</name>
<proteinExistence type="predicted"/>
<gene>
    <name evidence="1" type="ORF">SAMN05444354_119133</name>
</gene>
<dbReference type="OrthoDB" id="5523850at2"/>
<dbReference type="Proteomes" id="UP000182719">
    <property type="component" value="Unassembled WGS sequence"/>
</dbReference>
<dbReference type="PROSITE" id="PS51257">
    <property type="entry name" value="PROKAR_LIPOPROTEIN"/>
    <property type="match status" value="1"/>
</dbReference>
<evidence type="ECO:0000313" key="2">
    <source>
        <dbReference type="Proteomes" id="UP000182719"/>
    </source>
</evidence>
<dbReference type="EMBL" id="FOAP01000019">
    <property type="protein sequence ID" value="SEM61536.1"/>
    <property type="molecule type" value="Genomic_DNA"/>
</dbReference>
<keyword evidence="2" id="KW-1185">Reference proteome</keyword>
<evidence type="ECO:0000313" key="1">
    <source>
        <dbReference type="EMBL" id="SEM61536.1"/>
    </source>
</evidence>